<gene>
    <name evidence="2" type="ORF">D5281_11305</name>
</gene>
<feature type="domain" description="DUF4097" evidence="1">
    <location>
        <begin position="100"/>
        <end position="288"/>
    </location>
</feature>
<dbReference type="Proteomes" id="UP001154420">
    <property type="component" value="Unassembled WGS sequence"/>
</dbReference>
<sequence length="324" mass="35235">MNKFVKVCFITAGILMASGLVFSFIGAAAGGRNMFHFIKDNVRQDGELDIIEGTLEGLPERIFGRKWYHNWGSNPTYLTINGEKVNTEVWETQIPVENIKNLSLELGAGEFYIREKNAADGMVDVTIAGVGGCDYQVKDKTLYVEGFTGIRTLNMSGLSGYQNNLILTFPARTDFSEIDVEAGAGTMEMVSLKAEEIKVVVGAGEFIMNQMEAKELSAEVGAGRLDVSDMYAKDVSLMVGVGDCIYEGTIENELEAECNMGNMSLTLDGKESDYNYELECSAGNIDIDGSVVTGLASKKSIQNGAARTFELVCSVGNISIRFDK</sequence>
<name>A0A9X5BFL7_9FIRM</name>
<organism evidence="2 3">
    <name type="scientific">Parablautia muri</name>
    <dbReference type="NCBI Taxonomy" id="2320879"/>
    <lineage>
        <taxon>Bacteria</taxon>
        <taxon>Bacillati</taxon>
        <taxon>Bacillota</taxon>
        <taxon>Clostridia</taxon>
        <taxon>Lachnospirales</taxon>
        <taxon>Lachnospiraceae</taxon>
        <taxon>Parablautia</taxon>
    </lineage>
</organism>
<keyword evidence="3" id="KW-1185">Reference proteome</keyword>
<comment type="caution">
    <text evidence="2">The sequence shown here is derived from an EMBL/GenBank/DDBJ whole genome shotgun (WGS) entry which is preliminary data.</text>
</comment>
<dbReference type="RefSeq" id="WP_160560248.1">
    <property type="nucleotide sequence ID" value="NZ_QZDT01000016.1"/>
</dbReference>
<reference evidence="2" key="1">
    <citation type="submission" date="2018-09" db="EMBL/GenBank/DDBJ databases">
        <title>Murine metabolic-syndrome-specific gut microbial biobank.</title>
        <authorList>
            <person name="Liu C."/>
        </authorList>
    </citation>
    <scope>NUCLEOTIDE SEQUENCE</scope>
    <source>
        <strain evidence="2">D42-62</strain>
    </source>
</reference>
<dbReference type="EMBL" id="QZDT01000016">
    <property type="protein sequence ID" value="NBJ93166.1"/>
    <property type="molecule type" value="Genomic_DNA"/>
</dbReference>
<protein>
    <recommendedName>
        <fullName evidence="1">DUF4097 domain-containing protein</fullName>
    </recommendedName>
</protein>
<evidence type="ECO:0000313" key="2">
    <source>
        <dbReference type="EMBL" id="NBJ93166.1"/>
    </source>
</evidence>
<dbReference type="Pfam" id="PF13349">
    <property type="entry name" value="DUF4097"/>
    <property type="match status" value="1"/>
</dbReference>
<accession>A0A9X5BFL7</accession>
<evidence type="ECO:0000259" key="1">
    <source>
        <dbReference type="Pfam" id="PF13349"/>
    </source>
</evidence>
<dbReference type="AlphaFoldDB" id="A0A9X5BFL7"/>
<dbReference type="OrthoDB" id="1654962at2"/>
<evidence type="ECO:0000313" key="3">
    <source>
        <dbReference type="Proteomes" id="UP001154420"/>
    </source>
</evidence>
<dbReference type="InterPro" id="IPR025164">
    <property type="entry name" value="Toastrack_DUF4097"/>
</dbReference>
<proteinExistence type="predicted"/>